<keyword evidence="3" id="KW-1185">Reference proteome</keyword>
<sequence>MSWTKKNSPHQAFAEKAEETPVTIAFPPWVLDIFEVSQNHPDGHRYFDTNAQCLQSKASVRIVSAPLDLPRKDALWQTLEMFNILGIPDDFTKERLLSVSHSFGRSSGQAGSCHWFHFLCKNIDIRQKGTSAPEVGNLTAAPGYPIDSLPQADYSWNRAGFFLRVDPEWCVTLVCFGATPGVMDRLNEFIAAKAWGNVTDDPYILFDLVFEGLYYDVDDTLILEYANSKGVRNLSSKIPFAPLHNCAKHIIHIAEALESCTMLVDSAMKNIGKHGPTPPRMGHERVLRQLQECLQYRQSLFRSSQLRLNSLQKRIDNAITLSFNLVTQQDSMLMIQDSSWMKIIAVITMTFLPTTGVATIVGSQLFITEAYNDKEWNILATPLFWTMWWISIPLTTFWWTYSQRLAGEVVEAMKKAMLLSMLMTDNVVDFLCDV</sequence>
<evidence type="ECO:0000313" key="3">
    <source>
        <dbReference type="Proteomes" id="UP000717696"/>
    </source>
</evidence>
<organism evidence="2 3">
    <name type="scientific">Dactylonectria estremocensis</name>
    <dbReference type="NCBI Taxonomy" id="1079267"/>
    <lineage>
        <taxon>Eukaryota</taxon>
        <taxon>Fungi</taxon>
        <taxon>Dikarya</taxon>
        <taxon>Ascomycota</taxon>
        <taxon>Pezizomycotina</taxon>
        <taxon>Sordariomycetes</taxon>
        <taxon>Hypocreomycetidae</taxon>
        <taxon>Hypocreales</taxon>
        <taxon>Nectriaceae</taxon>
        <taxon>Dactylonectria</taxon>
    </lineage>
</organism>
<dbReference type="OrthoDB" id="5392974at2759"/>
<reference evidence="2" key="1">
    <citation type="journal article" date="2021" name="Nat. Commun.">
        <title>Genetic determinants of endophytism in the Arabidopsis root mycobiome.</title>
        <authorList>
            <person name="Mesny F."/>
            <person name="Miyauchi S."/>
            <person name="Thiergart T."/>
            <person name="Pickel B."/>
            <person name="Atanasova L."/>
            <person name="Karlsson M."/>
            <person name="Huettel B."/>
            <person name="Barry K.W."/>
            <person name="Haridas S."/>
            <person name="Chen C."/>
            <person name="Bauer D."/>
            <person name="Andreopoulos W."/>
            <person name="Pangilinan J."/>
            <person name="LaButti K."/>
            <person name="Riley R."/>
            <person name="Lipzen A."/>
            <person name="Clum A."/>
            <person name="Drula E."/>
            <person name="Henrissat B."/>
            <person name="Kohler A."/>
            <person name="Grigoriev I.V."/>
            <person name="Martin F.M."/>
            <person name="Hacquard S."/>
        </authorList>
    </citation>
    <scope>NUCLEOTIDE SEQUENCE</scope>
    <source>
        <strain evidence="2">MPI-CAGE-AT-0021</strain>
    </source>
</reference>
<accession>A0A9P9JCQ4</accession>
<evidence type="ECO:0000256" key="1">
    <source>
        <dbReference type="SAM" id="Phobius"/>
    </source>
</evidence>
<dbReference type="AlphaFoldDB" id="A0A9P9JCQ4"/>
<feature type="transmembrane region" description="Helical" evidence="1">
    <location>
        <begin position="343"/>
        <end position="367"/>
    </location>
</feature>
<evidence type="ECO:0000313" key="2">
    <source>
        <dbReference type="EMBL" id="KAH7160583.1"/>
    </source>
</evidence>
<gene>
    <name evidence="2" type="ORF">B0J13DRAFT_644396</name>
</gene>
<keyword evidence="1" id="KW-1133">Transmembrane helix</keyword>
<dbReference type="EMBL" id="JAGMUU010000002">
    <property type="protein sequence ID" value="KAH7160583.1"/>
    <property type="molecule type" value="Genomic_DNA"/>
</dbReference>
<keyword evidence="1" id="KW-0472">Membrane</keyword>
<feature type="transmembrane region" description="Helical" evidence="1">
    <location>
        <begin position="379"/>
        <end position="399"/>
    </location>
</feature>
<proteinExistence type="predicted"/>
<keyword evidence="1" id="KW-0812">Transmembrane</keyword>
<name>A0A9P9JCQ4_9HYPO</name>
<dbReference type="Proteomes" id="UP000717696">
    <property type="component" value="Unassembled WGS sequence"/>
</dbReference>
<protein>
    <submittedName>
        <fullName evidence="2">Uncharacterized protein</fullName>
    </submittedName>
</protein>
<comment type="caution">
    <text evidence="2">The sequence shown here is derived from an EMBL/GenBank/DDBJ whole genome shotgun (WGS) entry which is preliminary data.</text>
</comment>